<protein>
    <submittedName>
        <fullName evidence="1">Uncharacterized protein</fullName>
    </submittedName>
</protein>
<organism evidence="1">
    <name type="scientific">Rhizophora mucronata</name>
    <name type="common">Asiatic mangrove</name>
    <dbReference type="NCBI Taxonomy" id="61149"/>
    <lineage>
        <taxon>Eukaryota</taxon>
        <taxon>Viridiplantae</taxon>
        <taxon>Streptophyta</taxon>
        <taxon>Embryophyta</taxon>
        <taxon>Tracheophyta</taxon>
        <taxon>Spermatophyta</taxon>
        <taxon>Magnoliopsida</taxon>
        <taxon>eudicotyledons</taxon>
        <taxon>Gunneridae</taxon>
        <taxon>Pentapetalae</taxon>
        <taxon>rosids</taxon>
        <taxon>fabids</taxon>
        <taxon>Malpighiales</taxon>
        <taxon>Rhizophoraceae</taxon>
        <taxon>Rhizophora</taxon>
    </lineage>
</organism>
<sequence length="64" mass="7524">MPQYPKGNKRNILNSVFKERSGHWGDYSNHLQKEIYTRLGKTNVAARTYRNILQKLICYILSPV</sequence>
<dbReference type="EMBL" id="GGEC01047033">
    <property type="protein sequence ID" value="MBX27517.1"/>
    <property type="molecule type" value="Transcribed_RNA"/>
</dbReference>
<reference evidence="1" key="1">
    <citation type="submission" date="2018-02" db="EMBL/GenBank/DDBJ databases">
        <title>Rhizophora mucronata_Transcriptome.</title>
        <authorList>
            <person name="Meera S.P."/>
            <person name="Sreeshan A."/>
            <person name="Augustine A."/>
        </authorList>
    </citation>
    <scope>NUCLEOTIDE SEQUENCE</scope>
    <source>
        <tissue evidence="1">Leaf</tissue>
    </source>
</reference>
<evidence type="ECO:0000313" key="1">
    <source>
        <dbReference type="EMBL" id="MBX27517.1"/>
    </source>
</evidence>
<proteinExistence type="predicted"/>
<dbReference type="AlphaFoldDB" id="A0A2P2MBC6"/>
<name>A0A2P2MBC6_RHIMU</name>
<accession>A0A2P2MBC6</accession>